<evidence type="ECO:0000256" key="4">
    <source>
        <dbReference type="ARBA" id="ARBA00022676"/>
    </source>
</evidence>
<evidence type="ECO:0000256" key="8">
    <source>
        <dbReference type="PROSITE-ProRule" id="PRU00339"/>
    </source>
</evidence>
<feature type="repeat" description="TPR" evidence="8">
    <location>
        <begin position="60"/>
        <end position="93"/>
    </location>
</feature>
<dbReference type="OrthoDB" id="146908at2"/>
<keyword evidence="7 8" id="KW-0802">TPR repeat</keyword>
<dbReference type="Proteomes" id="UP000183859">
    <property type="component" value="Chromosome"/>
</dbReference>
<dbReference type="InterPro" id="IPR011990">
    <property type="entry name" value="TPR-like_helical_dom_sf"/>
</dbReference>
<dbReference type="Gene3D" id="3.40.50.2000">
    <property type="entry name" value="Glycogen Phosphorylase B"/>
    <property type="match status" value="1"/>
</dbReference>
<evidence type="ECO:0000256" key="1">
    <source>
        <dbReference type="ARBA" id="ARBA00004922"/>
    </source>
</evidence>
<evidence type="ECO:0000256" key="6">
    <source>
        <dbReference type="ARBA" id="ARBA00022737"/>
    </source>
</evidence>
<evidence type="ECO:0000256" key="2">
    <source>
        <dbReference type="ARBA" id="ARBA00005386"/>
    </source>
</evidence>
<feature type="compositionally biased region" description="Basic residues" evidence="9">
    <location>
        <begin position="1"/>
        <end position="15"/>
    </location>
</feature>
<evidence type="ECO:0000313" key="12">
    <source>
        <dbReference type="Proteomes" id="UP000183859"/>
    </source>
</evidence>
<dbReference type="PROSITE" id="PS50005">
    <property type="entry name" value="TPR"/>
    <property type="match status" value="2"/>
</dbReference>
<keyword evidence="6" id="KW-0677">Repeat</keyword>
<reference evidence="12" key="1">
    <citation type="submission" date="2016-07" db="EMBL/GenBank/DDBJ databases">
        <title>Phaeobacter portensis sp. nov., a tropodithietic acid producing bacterium isolated from a German harbor.</title>
        <authorList>
            <person name="Freese H.M."/>
            <person name="Bunk B."/>
            <person name="Breider S."/>
            <person name="Brinkhoff T."/>
        </authorList>
    </citation>
    <scope>NUCLEOTIDE SEQUENCE [LARGE SCALE GENOMIC DNA]</scope>
    <source>
        <strain evidence="12">P97</strain>
    </source>
</reference>
<feature type="repeat" description="TPR" evidence="8">
    <location>
        <begin position="94"/>
        <end position="127"/>
    </location>
</feature>
<dbReference type="GO" id="GO:0097363">
    <property type="term" value="F:protein O-acetylglucosaminyltransferase activity"/>
    <property type="evidence" value="ECO:0007669"/>
    <property type="project" value="UniProtKB-EC"/>
</dbReference>
<evidence type="ECO:0000256" key="3">
    <source>
        <dbReference type="ARBA" id="ARBA00011970"/>
    </source>
</evidence>
<dbReference type="Gene3D" id="1.25.40.10">
    <property type="entry name" value="Tetratricopeptide repeat domain"/>
    <property type="match status" value="1"/>
</dbReference>
<gene>
    <name evidence="11" type="ORF">PhaeoP97_01738</name>
</gene>
<evidence type="ECO:0000256" key="7">
    <source>
        <dbReference type="ARBA" id="ARBA00022803"/>
    </source>
</evidence>
<dbReference type="InterPro" id="IPR029489">
    <property type="entry name" value="OGT/SEC/SPY_C"/>
</dbReference>
<evidence type="ECO:0000256" key="5">
    <source>
        <dbReference type="ARBA" id="ARBA00022679"/>
    </source>
</evidence>
<keyword evidence="5 11" id="KW-0808">Transferase</keyword>
<keyword evidence="4" id="KW-0328">Glycosyltransferase</keyword>
<evidence type="ECO:0000256" key="9">
    <source>
        <dbReference type="SAM" id="MobiDB-lite"/>
    </source>
</evidence>
<dbReference type="PANTHER" id="PTHR44366">
    <property type="entry name" value="UDP-N-ACETYLGLUCOSAMINE--PEPTIDE N-ACETYLGLUCOSAMINYLTRANSFERASE 110 KDA SUBUNIT"/>
    <property type="match status" value="1"/>
</dbReference>
<keyword evidence="12" id="KW-1185">Reference proteome</keyword>
<dbReference type="Gene3D" id="3.40.50.11380">
    <property type="match status" value="1"/>
</dbReference>
<dbReference type="RefSeq" id="WP_072504727.1">
    <property type="nucleotide sequence ID" value="NZ_CP016364.1"/>
</dbReference>
<name>A0A1L3I4U8_9RHOB</name>
<dbReference type="InterPro" id="IPR019734">
    <property type="entry name" value="TPR_rpt"/>
</dbReference>
<dbReference type="EC" id="2.4.1.255" evidence="3"/>
<dbReference type="AlphaFoldDB" id="A0A1L3I4U8"/>
<dbReference type="InterPro" id="IPR037919">
    <property type="entry name" value="OGT"/>
</dbReference>
<evidence type="ECO:0000259" key="10">
    <source>
        <dbReference type="Pfam" id="PF13844"/>
    </source>
</evidence>
<proteinExistence type="inferred from homology"/>
<feature type="domain" description="O-GlcNAc transferase C-terminal" evidence="10">
    <location>
        <begin position="373"/>
        <end position="557"/>
    </location>
</feature>
<feature type="region of interest" description="Disordered" evidence="9">
    <location>
        <begin position="1"/>
        <end position="21"/>
    </location>
</feature>
<dbReference type="GO" id="GO:0006493">
    <property type="term" value="P:protein O-linked glycosylation"/>
    <property type="evidence" value="ECO:0007669"/>
    <property type="project" value="InterPro"/>
</dbReference>
<comment type="similarity">
    <text evidence="2">Belongs to the glycosyltransferase 41 family. O-GlcNAc transferase subfamily.</text>
</comment>
<dbReference type="EMBL" id="CP016364">
    <property type="protein sequence ID" value="APG47153.1"/>
    <property type="molecule type" value="Genomic_DNA"/>
</dbReference>
<dbReference type="SUPFAM" id="SSF48452">
    <property type="entry name" value="TPR-like"/>
    <property type="match status" value="1"/>
</dbReference>
<evidence type="ECO:0000313" key="11">
    <source>
        <dbReference type="EMBL" id="APG47153.1"/>
    </source>
</evidence>
<feature type="domain" description="O-GlcNAc transferase C-terminal" evidence="10">
    <location>
        <begin position="141"/>
        <end position="364"/>
    </location>
</feature>
<dbReference type="Pfam" id="PF13844">
    <property type="entry name" value="Glyco_transf_41"/>
    <property type="match status" value="2"/>
</dbReference>
<organism evidence="11 12">
    <name type="scientific">Phaeobacter porticola</name>
    <dbReference type="NCBI Taxonomy" id="1844006"/>
    <lineage>
        <taxon>Bacteria</taxon>
        <taxon>Pseudomonadati</taxon>
        <taxon>Pseudomonadota</taxon>
        <taxon>Alphaproteobacteria</taxon>
        <taxon>Rhodobacterales</taxon>
        <taxon>Roseobacteraceae</taxon>
        <taxon>Phaeobacter</taxon>
    </lineage>
</organism>
<dbReference type="SMART" id="SM00028">
    <property type="entry name" value="TPR"/>
    <property type="match status" value="2"/>
</dbReference>
<comment type="pathway">
    <text evidence="1">Protein modification; protein glycosylation.</text>
</comment>
<protein>
    <recommendedName>
        <fullName evidence="3">protein O-GlcNAc transferase</fullName>
        <ecNumber evidence="3">2.4.1.255</ecNumber>
    </recommendedName>
</protein>
<dbReference type="PANTHER" id="PTHR44366:SF1">
    <property type="entry name" value="UDP-N-ACETYLGLUCOSAMINE--PEPTIDE N-ACETYLGLUCOSAMINYLTRANSFERASE 110 KDA SUBUNIT"/>
    <property type="match status" value="1"/>
</dbReference>
<dbReference type="KEGG" id="php:PhaeoP97_01738"/>
<sequence>MNKPLRTKHLSKSGRRQLETQVASPVERLKAEAGRAFVEADYQRARELTTQALMFEPDNATLHAEIASSFMQEKKYELALKHVMGALKLEPTNPTWLSAIGTILFLMDKLSDAVGFFEAVYQLDPENAMNVSRLVQSQMNLCDWAVYEDQKNKLRILDNDPANGDPFTTLLYVDDAAFQKKRAVIKTKKKAAISARKVACKFDRSPVAGRKIRIGYFSCDFFNHATMFLMARHFELHDRDKFEIYIYDYSAQPDNVMRQRVLTSADCYRQIENMKDEDVAELARADGLDIAIDLKGYTKHARPAIFGFRAAPVQISYLGYPSTTGMPTMDYFLADAVTVPQEGRRHFSEKILYMPNCYQVNDNSRDHPETKPTRAEMGLPEDAVVFCSFNNHNKVSPVEFDIWMGLLKDVDNSVLWFLAADDAVRANILKEAAARGVPADRIVFAGRCSTPDHVARLPLADIFLDTFACNAHTTASEMLWSGVPVVTKPGEQFAARVAASIVTAVDCPELIADTDEEYRALALRLATQPEERQELREKLKGNIPTTPLYDTEQYVRDFEALLEKAILRYDDGLKPDHLSLAEGKP</sequence>
<dbReference type="STRING" id="1844006.PhaeoP97_01738"/>
<accession>A0A1L3I4U8</accession>